<evidence type="ECO:0000259" key="6">
    <source>
        <dbReference type="Pfam" id="PF01494"/>
    </source>
</evidence>
<evidence type="ECO:0000256" key="4">
    <source>
        <dbReference type="ARBA" id="ARBA00022827"/>
    </source>
</evidence>
<dbReference type="InterPro" id="IPR036249">
    <property type="entry name" value="Thioredoxin-like_sf"/>
</dbReference>
<dbReference type="InterPro" id="IPR036188">
    <property type="entry name" value="FAD/NAD-bd_sf"/>
</dbReference>
<keyword evidence="3" id="KW-0285">Flavoprotein</keyword>
<proteinExistence type="inferred from homology"/>
<dbReference type="PANTHER" id="PTHR43004">
    <property type="entry name" value="TRK SYSTEM POTASSIUM UPTAKE PROTEIN"/>
    <property type="match status" value="1"/>
</dbReference>
<dbReference type="SUPFAM" id="SSF52833">
    <property type="entry name" value="Thioredoxin-like"/>
    <property type="match status" value="1"/>
</dbReference>
<keyword evidence="8" id="KW-1185">Reference proteome</keyword>
<evidence type="ECO:0000256" key="1">
    <source>
        <dbReference type="ARBA" id="ARBA00001974"/>
    </source>
</evidence>
<feature type="compositionally biased region" description="Low complexity" evidence="5">
    <location>
        <begin position="396"/>
        <end position="412"/>
    </location>
</feature>
<comment type="cofactor">
    <cofactor evidence="1">
        <name>FAD</name>
        <dbReference type="ChEBI" id="CHEBI:57692"/>
    </cofactor>
</comment>
<feature type="region of interest" description="Disordered" evidence="5">
    <location>
        <begin position="388"/>
        <end position="412"/>
    </location>
</feature>
<dbReference type="Gene3D" id="3.30.70.2450">
    <property type="match status" value="1"/>
</dbReference>
<dbReference type="Gene3D" id="3.50.50.60">
    <property type="entry name" value="FAD/NAD(P)-binding domain"/>
    <property type="match status" value="1"/>
</dbReference>
<reference evidence="7 8" key="1">
    <citation type="submission" date="2024-09" db="EMBL/GenBank/DDBJ databases">
        <title>The Natural Products Discovery Center: Release of the First 8490 Sequenced Strains for Exploring Actinobacteria Biosynthetic Diversity.</title>
        <authorList>
            <person name="Kalkreuter E."/>
            <person name="Kautsar S.A."/>
            <person name="Yang D."/>
            <person name="Bader C.D."/>
            <person name="Teijaro C.N."/>
            <person name="Fluegel L."/>
            <person name="Davis C.M."/>
            <person name="Simpson J.R."/>
            <person name="Lauterbach L."/>
            <person name="Steele A.D."/>
            <person name="Gui C."/>
            <person name="Meng S."/>
            <person name="Li G."/>
            <person name="Viehrig K."/>
            <person name="Ye F."/>
            <person name="Su P."/>
            <person name="Kiefer A.F."/>
            <person name="Nichols A."/>
            <person name="Cepeda A.J."/>
            <person name="Yan W."/>
            <person name="Fan B."/>
            <person name="Jiang Y."/>
            <person name="Adhikari A."/>
            <person name="Zheng C.-J."/>
            <person name="Schuster L."/>
            <person name="Cowan T.M."/>
            <person name="Smanski M.J."/>
            <person name="Chevrette M.G."/>
            <person name="De Carvalho L.P.S."/>
            <person name="Shen B."/>
        </authorList>
    </citation>
    <scope>NUCLEOTIDE SEQUENCE [LARGE SCALE GENOMIC DNA]</scope>
    <source>
        <strain evidence="7 8">NPDC059500</strain>
    </source>
</reference>
<dbReference type="RefSeq" id="WP_381807862.1">
    <property type="nucleotide sequence ID" value="NZ_JBHYTS010000070.1"/>
</dbReference>
<evidence type="ECO:0000256" key="2">
    <source>
        <dbReference type="ARBA" id="ARBA00007801"/>
    </source>
</evidence>
<dbReference type="Pfam" id="PF01494">
    <property type="entry name" value="FAD_binding_3"/>
    <property type="match status" value="1"/>
</dbReference>
<dbReference type="Gene3D" id="3.40.30.120">
    <property type="match status" value="1"/>
</dbReference>
<accession>A0ABW6HE08</accession>
<evidence type="ECO:0000313" key="8">
    <source>
        <dbReference type="Proteomes" id="UP001599756"/>
    </source>
</evidence>
<dbReference type="EMBL" id="JBHYTS010000070">
    <property type="protein sequence ID" value="MFE1754888.1"/>
    <property type="molecule type" value="Genomic_DNA"/>
</dbReference>
<keyword evidence="4" id="KW-0274">FAD</keyword>
<sequence>MSGATDTDPDVLVVGAGPVGLCTAIELARRGVRVRIVDRRAEPRPGTRACTVWQRTLEVFDLMGLPVGDYLDSGVPYTHRAHHFAGLPPLVRPADQPGTPYPRPLLIGQRRTEEMFTRHLAGLGVRVERGLTAVAVEQGPARVTVTLTGAGGGAETVRAGWVVGAQGPHSTVRDQIGASWEKKPCPGTQLLQIDARWTGALPGDPAHCHLFLSEAGSLGTAPLPDGRHRFYAGVADPDPARTGDPDVAEVLDAVRRVSGVPGLAFHDGRFNWRVRLYNAVAGTYRVGRCLLAGDSAHTVMPVTAQGMNTGLQDAFNLGWKLAAVVRGRAPARLLDSYEAERRPVALALAERNARTYWGGVGPVPPFERLRAGLAEATGTAAHTGLTLAYPDSPLSAGTAPDGDGPGPGARVPDAALGTGRLFRLLGRGEWTLLAFPEDPADPAAAELAAKEAGAAARRAGFPVHTVTATGRGPAGTVTAAGRGPGGTVADPSGAARTALGAASGALLLVRPDGYVAFRGGVRDGAALDRHLARLPV</sequence>
<name>A0ABW6HE08_9ACTN</name>
<dbReference type="InterPro" id="IPR002938">
    <property type="entry name" value="FAD-bd"/>
</dbReference>
<organism evidence="7 8">
    <name type="scientific">Streptomyces anandii</name>
    <dbReference type="NCBI Taxonomy" id="285454"/>
    <lineage>
        <taxon>Bacteria</taxon>
        <taxon>Bacillati</taxon>
        <taxon>Actinomycetota</taxon>
        <taxon>Actinomycetes</taxon>
        <taxon>Kitasatosporales</taxon>
        <taxon>Streptomycetaceae</taxon>
        <taxon>Streptomyces</taxon>
    </lineage>
</organism>
<gene>
    <name evidence="7" type="ORF">ACFW88_30840</name>
</gene>
<comment type="caution">
    <text evidence="7">The sequence shown here is derived from an EMBL/GenBank/DDBJ whole genome shotgun (WGS) entry which is preliminary data.</text>
</comment>
<evidence type="ECO:0000256" key="3">
    <source>
        <dbReference type="ARBA" id="ARBA00022630"/>
    </source>
</evidence>
<dbReference type="Proteomes" id="UP001599756">
    <property type="component" value="Unassembled WGS sequence"/>
</dbReference>
<evidence type="ECO:0000256" key="5">
    <source>
        <dbReference type="SAM" id="MobiDB-lite"/>
    </source>
</evidence>
<protein>
    <submittedName>
        <fullName evidence="7">FAD-dependent oxidoreductase</fullName>
    </submittedName>
</protein>
<dbReference type="PRINTS" id="PR00420">
    <property type="entry name" value="RNGMNOXGNASE"/>
</dbReference>
<dbReference type="Pfam" id="PF21274">
    <property type="entry name" value="Rng_hyd_C"/>
    <property type="match status" value="1"/>
</dbReference>
<feature type="domain" description="FAD-binding" evidence="6">
    <location>
        <begin position="10"/>
        <end position="350"/>
    </location>
</feature>
<dbReference type="PANTHER" id="PTHR43004:SF19">
    <property type="entry name" value="BINDING MONOOXYGENASE, PUTATIVE (JCVI)-RELATED"/>
    <property type="match status" value="1"/>
</dbReference>
<comment type="similarity">
    <text evidence="2">Belongs to the PheA/TfdB FAD monooxygenase family.</text>
</comment>
<evidence type="ECO:0000313" key="7">
    <source>
        <dbReference type="EMBL" id="MFE1754888.1"/>
    </source>
</evidence>
<dbReference type="InterPro" id="IPR050641">
    <property type="entry name" value="RIFMO-like"/>
</dbReference>
<dbReference type="SUPFAM" id="SSF51905">
    <property type="entry name" value="FAD/NAD(P)-binding domain"/>
    <property type="match status" value="1"/>
</dbReference>